<proteinExistence type="predicted"/>
<evidence type="ECO:0000313" key="4">
    <source>
        <dbReference type="Proteomes" id="UP000012073"/>
    </source>
</evidence>
<dbReference type="SUPFAM" id="SSF53448">
    <property type="entry name" value="Nucleotide-diphospho-sugar transferases"/>
    <property type="match status" value="1"/>
</dbReference>
<dbReference type="GeneID" id="17317650"/>
<keyword evidence="1" id="KW-0472">Membrane</keyword>
<feature type="signal peptide" evidence="2">
    <location>
        <begin position="1"/>
        <end position="36"/>
    </location>
</feature>
<dbReference type="AlphaFoldDB" id="R7QQI2"/>
<evidence type="ECO:0000313" key="3">
    <source>
        <dbReference type="EMBL" id="CDF39645.1"/>
    </source>
</evidence>
<evidence type="ECO:0000256" key="2">
    <source>
        <dbReference type="SAM" id="SignalP"/>
    </source>
</evidence>
<evidence type="ECO:0000256" key="1">
    <source>
        <dbReference type="SAM" id="Phobius"/>
    </source>
</evidence>
<dbReference type="InterPro" id="IPR029044">
    <property type="entry name" value="Nucleotide-diphossugar_trans"/>
</dbReference>
<feature type="chain" id="PRO_5004442888" evidence="2">
    <location>
        <begin position="37"/>
        <end position="674"/>
    </location>
</feature>
<dbReference type="OMA" id="MELECAT"/>
<organism evidence="3 4">
    <name type="scientific">Chondrus crispus</name>
    <name type="common">Carrageen Irish moss</name>
    <name type="synonym">Polymorpha crispa</name>
    <dbReference type="NCBI Taxonomy" id="2769"/>
    <lineage>
        <taxon>Eukaryota</taxon>
        <taxon>Rhodophyta</taxon>
        <taxon>Florideophyceae</taxon>
        <taxon>Rhodymeniophycidae</taxon>
        <taxon>Gigartinales</taxon>
        <taxon>Gigartinaceae</taxon>
        <taxon>Chondrus</taxon>
    </lineage>
</organism>
<reference evidence="4" key="1">
    <citation type="journal article" date="2013" name="Proc. Natl. Acad. Sci. U.S.A.">
        <title>Genome structure and metabolic features in the red seaweed Chondrus crispus shed light on evolution of the Archaeplastida.</title>
        <authorList>
            <person name="Collen J."/>
            <person name="Porcel B."/>
            <person name="Carre W."/>
            <person name="Ball S.G."/>
            <person name="Chaparro C."/>
            <person name="Tonon T."/>
            <person name="Barbeyron T."/>
            <person name="Michel G."/>
            <person name="Noel B."/>
            <person name="Valentin K."/>
            <person name="Elias M."/>
            <person name="Artiguenave F."/>
            <person name="Arun A."/>
            <person name="Aury J.M."/>
            <person name="Barbosa-Neto J.F."/>
            <person name="Bothwell J.H."/>
            <person name="Bouget F.Y."/>
            <person name="Brillet L."/>
            <person name="Cabello-Hurtado F."/>
            <person name="Capella-Gutierrez S."/>
            <person name="Charrier B."/>
            <person name="Cladiere L."/>
            <person name="Cock J.M."/>
            <person name="Coelho S.M."/>
            <person name="Colleoni C."/>
            <person name="Czjzek M."/>
            <person name="Da Silva C."/>
            <person name="Delage L."/>
            <person name="Denoeud F."/>
            <person name="Deschamps P."/>
            <person name="Dittami S.M."/>
            <person name="Gabaldon T."/>
            <person name="Gachon C.M."/>
            <person name="Groisillier A."/>
            <person name="Herve C."/>
            <person name="Jabbari K."/>
            <person name="Katinka M."/>
            <person name="Kloareg B."/>
            <person name="Kowalczyk N."/>
            <person name="Labadie K."/>
            <person name="Leblanc C."/>
            <person name="Lopez P.J."/>
            <person name="McLachlan D.H."/>
            <person name="Meslet-Cladiere L."/>
            <person name="Moustafa A."/>
            <person name="Nehr Z."/>
            <person name="Nyvall Collen P."/>
            <person name="Panaud O."/>
            <person name="Partensky F."/>
            <person name="Poulain J."/>
            <person name="Rensing S.A."/>
            <person name="Rousvoal S."/>
            <person name="Samson G."/>
            <person name="Symeonidi A."/>
            <person name="Weissenbach J."/>
            <person name="Zambounis A."/>
            <person name="Wincker P."/>
            <person name="Boyen C."/>
        </authorList>
    </citation>
    <scope>NUCLEOTIDE SEQUENCE [LARGE SCALE GENOMIC DNA]</scope>
    <source>
        <strain evidence="4">cv. Stackhouse</strain>
    </source>
</reference>
<gene>
    <name evidence="3" type="ORF">CHC_T00006821001</name>
</gene>
<dbReference type="KEGG" id="ccp:CHC_T00006821001"/>
<keyword evidence="4" id="KW-1185">Reference proteome</keyword>
<protein>
    <submittedName>
        <fullName evidence="3">Uncharacterized protein</fullName>
    </submittedName>
</protein>
<dbReference type="Gramene" id="CDF39645">
    <property type="protein sequence ID" value="CDF39645"/>
    <property type="gene ID" value="CHC_T00006821001"/>
</dbReference>
<dbReference type="EMBL" id="HG002060">
    <property type="protein sequence ID" value="CDF39645.1"/>
    <property type="molecule type" value="Genomic_DNA"/>
</dbReference>
<feature type="transmembrane region" description="Helical" evidence="1">
    <location>
        <begin position="71"/>
        <end position="93"/>
    </location>
</feature>
<keyword evidence="1" id="KW-0812">Transmembrane</keyword>
<dbReference type="RefSeq" id="XP_005709939.1">
    <property type="nucleotide sequence ID" value="XM_005709882.1"/>
</dbReference>
<sequence length="674" mass="76364">MHCTVLMQRGIPSFVPFSALLLQIVAIPTRGGCVVASHVMSNLRFRHRNRSPGPSSQVNPSKPSSAQRSVLFSWPFLLILAQSAVILVLLRFLNSPSSLPVSAQTDFSPSIPTLRKGKDDTNIRFDCFITIYAYDRPRQLFALLSDIAREADSSRLQIGVNVIDDNSYGCTFDPVGENVFESATSGSVELNLVEVPLENPSALPCTARHRFFYVEELLHQRKWRMYVAKYRHARRRYWHLVRMAHNLLRPVTSEYYLFLPDDDRLATDFFDNVLGLWRALDDTRKLTMMLHVEETRERVPVWTNFKPRTVGGGLQRIGWVESGNFLCTEDFLRFMNWSFPRVPVKRWIDNPTISSGVGATFSEIIYSAGFRMFRTQKSFVAHVGVAMSKMNAEFRQKNVGALFTKYFADGDDSYGALLAEAATVTVSIASQWIREPALHSSVHSLASQVDHMNVYLNGYDSVPPFLMAPYVTIKRSQDQTSKGDIGDIGKFFWCNDLTSEFHLTADDDIFYPPDYVEKLLSFWHSFKSPVVVGVHGIRIKQENLTPSSGHRGKGYYGSREVWMATESVKKPVNVHIIGTGTMLYRAKDIGTIDVADVFKQPNMADVWFGLLTQKLKLPMMVLPHPGGWIREVPGTFEDSIYKKSTRSRHAERYQTEAAKSIPQWTLYSTDTGGS</sequence>
<keyword evidence="2" id="KW-0732">Signal</keyword>
<keyword evidence="1" id="KW-1133">Transmembrane helix</keyword>
<accession>R7QQI2</accession>
<name>R7QQI2_CHOCR</name>
<dbReference type="Proteomes" id="UP000012073">
    <property type="component" value="Unassembled WGS sequence"/>
</dbReference>
<dbReference type="OrthoDB" id="3541at2759"/>